<dbReference type="PIRSF" id="PIRSF017388">
    <property type="entry name" value="Esterase_lipase"/>
    <property type="match status" value="1"/>
</dbReference>
<reference evidence="3 4" key="1">
    <citation type="submission" date="2016-01" db="EMBL/GenBank/DDBJ databases">
        <authorList>
            <person name="Mitreva M."/>
            <person name="Pepin K.H."/>
            <person name="Mihindukulasuriya K.A."/>
            <person name="Fulton R."/>
            <person name="Fronick C."/>
            <person name="O'Laughlin M."/>
            <person name="Miner T."/>
            <person name="Herter B."/>
            <person name="Rosa B.A."/>
            <person name="Cordes M."/>
            <person name="Tomlinson C."/>
            <person name="Wollam A."/>
            <person name="Palsikar V.B."/>
            <person name="Mardis E.R."/>
            <person name="Wilson R.K."/>
        </authorList>
    </citation>
    <scope>NUCLEOTIDE SEQUENCE [LARGE SCALE GENOMIC DNA]</scope>
    <source>
        <strain evidence="3 4">MJR7738</strain>
    </source>
</reference>
<accession>A0ABD4EEW0</accession>
<evidence type="ECO:0000256" key="1">
    <source>
        <dbReference type="PIRSR" id="PIRSR017388-1"/>
    </source>
</evidence>
<feature type="domain" description="Serine aminopeptidase S33" evidence="2">
    <location>
        <begin position="20"/>
        <end position="228"/>
    </location>
</feature>
<dbReference type="AlphaFoldDB" id="A0ABD4EEW0"/>
<dbReference type="EMBL" id="LRQI01000073">
    <property type="protein sequence ID" value="KXA37538.1"/>
    <property type="molecule type" value="Genomic_DNA"/>
</dbReference>
<dbReference type="Proteomes" id="UP000070063">
    <property type="component" value="Unassembled WGS sequence"/>
</dbReference>
<dbReference type="SUPFAM" id="SSF53474">
    <property type="entry name" value="alpha/beta-Hydrolases"/>
    <property type="match status" value="1"/>
</dbReference>
<comment type="caution">
    <text evidence="3">The sequence shown here is derived from an EMBL/GenBank/DDBJ whole genome shotgun (WGS) entry which is preliminary data.</text>
</comment>
<organism evidence="3 4">
    <name type="scientific">Staphylococcus lugdunensis</name>
    <dbReference type="NCBI Taxonomy" id="28035"/>
    <lineage>
        <taxon>Bacteria</taxon>
        <taxon>Bacillati</taxon>
        <taxon>Bacillota</taxon>
        <taxon>Bacilli</taxon>
        <taxon>Bacillales</taxon>
        <taxon>Staphylococcaceae</taxon>
        <taxon>Staphylococcus</taxon>
    </lineage>
</organism>
<feature type="active site" description="Charge relay system" evidence="1">
    <location>
        <position position="226"/>
    </location>
</feature>
<evidence type="ECO:0000259" key="2">
    <source>
        <dbReference type="Pfam" id="PF12146"/>
    </source>
</evidence>
<dbReference type="PANTHER" id="PTHR43194:SF2">
    <property type="entry name" value="PEROXISOMAL MEMBRANE PROTEIN LPX1"/>
    <property type="match status" value="1"/>
</dbReference>
<dbReference type="InterPro" id="IPR012354">
    <property type="entry name" value="Esterase_lipase"/>
</dbReference>
<evidence type="ECO:0000313" key="4">
    <source>
        <dbReference type="Proteomes" id="UP000070063"/>
    </source>
</evidence>
<dbReference type="InterPro" id="IPR050228">
    <property type="entry name" value="Carboxylesterase_BioH"/>
</dbReference>
<dbReference type="Gene3D" id="3.40.50.1820">
    <property type="entry name" value="alpha/beta hydrolase"/>
    <property type="match status" value="1"/>
</dbReference>
<feature type="active site" description="Charge relay system" evidence="1">
    <location>
        <position position="196"/>
    </location>
</feature>
<protein>
    <recommendedName>
        <fullName evidence="2">Serine aminopeptidase S33 domain-containing protein</fullName>
    </recommendedName>
</protein>
<gene>
    <name evidence="3" type="ORF">HMPREF3225_01604</name>
</gene>
<proteinExistence type="predicted"/>
<sequence>MEDRSMKLTSPRPIYLEGHREEAILLLHSFTGTIRDVKPLAQALHKQGFTCYAPNYRGHGLPLTELIAFDINDWWHDAQNGYKFLQQQGYKQIYVTGVSLGGLLTLKIAETYPVAKIAVMSAPHQKAETGIAWRMERYGQRMNELQHLSDSEAQKQLNTIKQYHSQLTAFRLFITDIMHDLAHINAEAMVLCGEQDDASYQESAQYIAEHMTQTNKSLTAYRLSKHLMTYGEGSEDVINDIVTFFQS</sequence>
<dbReference type="InterPro" id="IPR029058">
    <property type="entry name" value="AB_hydrolase_fold"/>
</dbReference>
<evidence type="ECO:0000313" key="3">
    <source>
        <dbReference type="EMBL" id="KXA37538.1"/>
    </source>
</evidence>
<dbReference type="InterPro" id="IPR022742">
    <property type="entry name" value="Hydrolase_4"/>
</dbReference>
<dbReference type="Pfam" id="PF12146">
    <property type="entry name" value="Hydrolase_4"/>
    <property type="match status" value="1"/>
</dbReference>
<dbReference type="PANTHER" id="PTHR43194">
    <property type="entry name" value="HYDROLASE ALPHA/BETA FOLD FAMILY"/>
    <property type="match status" value="1"/>
</dbReference>
<name>A0ABD4EEW0_STALU</name>
<feature type="active site" description="Nucleophile" evidence="1">
    <location>
        <position position="99"/>
    </location>
</feature>